<gene>
    <name evidence="4" type="ORF">FLAG1_11857</name>
</gene>
<dbReference type="GO" id="GO:0003824">
    <property type="term" value="F:catalytic activity"/>
    <property type="evidence" value="ECO:0007669"/>
    <property type="project" value="InterPro"/>
</dbReference>
<evidence type="ECO:0000313" key="4">
    <source>
        <dbReference type="EMBL" id="KPA35440.1"/>
    </source>
</evidence>
<dbReference type="InterPro" id="IPR044149">
    <property type="entry name" value="Nitrilases_CHs"/>
</dbReference>
<feature type="region of interest" description="Disordered" evidence="2">
    <location>
        <begin position="1"/>
        <end position="20"/>
    </location>
</feature>
<evidence type="ECO:0000313" key="5">
    <source>
        <dbReference type="Proteomes" id="UP000037904"/>
    </source>
</evidence>
<reference evidence="4 5" key="1">
    <citation type="submission" date="2015-04" db="EMBL/GenBank/DDBJ databases">
        <title>The draft genome sequence of Fusarium langsethiae, a T-2/HT-2 mycotoxin producer.</title>
        <authorList>
            <person name="Lysoe E."/>
            <person name="Divon H.H."/>
            <person name="Terzi V."/>
            <person name="Orru L."/>
            <person name="Lamontanara A."/>
            <person name="Kolseth A.-K."/>
            <person name="Frandsen R.J."/>
            <person name="Nielsen K."/>
            <person name="Thrane U."/>
        </authorList>
    </citation>
    <scope>NUCLEOTIDE SEQUENCE [LARGE SCALE GENOMIC DNA]</scope>
    <source>
        <strain evidence="4 5">Fl201059</strain>
    </source>
</reference>
<proteinExistence type="inferred from homology"/>
<dbReference type="EMBL" id="JXCE01001125">
    <property type="protein sequence ID" value="KPA35440.1"/>
    <property type="molecule type" value="Genomic_DNA"/>
</dbReference>
<organism evidence="4 5">
    <name type="scientific">Fusarium langsethiae</name>
    <dbReference type="NCBI Taxonomy" id="179993"/>
    <lineage>
        <taxon>Eukaryota</taxon>
        <taxon>Fungi</taxon>
        <taxon>Dikarya</taxon>
        <taxon>Ascomycota</taxon>
        <taxon>Pezizomycotina</taxon>
        <taxon>Sordariomycetes</taxon>
        <taxon>Hypocreomycetidae</taxon>
        <taxon>Hypocreales</taxon>
        <taxon>Nectriaceae</taxon>
        <taxon>Fusarium</taxon>
    </lineage>
</organism>
<name>A0A0M9ELY5_FUSLA</name>
<dbReference type="Gene3D" id="3.60.110.10">
    <property type="entry name" value="Carbon-nitrogen hydrolase"/>
    <property type="match status" value="1"/>
</dbReference>
<dbReference type="AlphaFoldDB" id="A0A0M9ELY5"/>
<accession>A0A0M9ELY5</accession>
<dbReference type="PROSITE" id="PS50263">
    <property type="entry name" value="CN_HYDROLASE"/>
    <property type="match status" value="1"/>
</dbReference>
<dbReference type="Pfam" id="PF00795">
    <property type="entry name" value="CN_hydrolase"/>
    <property type="match status" value="1"/>
</dbReference>
<dbReference type="Proteomes" id="UP000037904">
    <property type="component" value="Unassembled WGS sequence"/>
</dbReference>
<keyword evidence="5" id="KW-1185">Reference proteome</keyword>
<dbReference type="PANTHER" id="PTHR46044">
    <property type="entry name" value="NITRILASE"/>
    <property type="match status" value="1"/>
</dbReference>
<evidence type="ECO:0000259" key="3">
    <source>
        <dbReference type="PROSITE" id="PS50263"/>
    </source>
</evidence>
<comment type="similarity">
    <text evidence="1">Belongs to the carbon-nitrogen hydrolase superfamily. Nitrilase family.</text>
</comment>
<feature type="domain" description="CN hydrolase" evidence="3">
    <location>
        <begin position="128"/>
        <end position="411"/>
    </location>
</feature>
<dbReference type="SUPFAM" id="SSF56317">
    <property type="entry name" value="Carbon-nitrogen hydrolase"/>
    <property type="match status" value="1"/>
</dbReference>
<dbReference type="InterPro" id="IPR003010">
    <property type="entry name" value="C-N_Hydrolase"/>
</dbReference>
<protein>
    <submittedName>
        <fullName evidence="4">Aliphatic nitrilase protein</fullName>
    </submittedName>
</protein>
<comment type="caution">
    <text evidence="4">The sequence shown here is derived from an EMBL/GenBank/DDBJ whole genome shotgun (WGS) entry which is preliminary data.</text>
</comment>
<sequence length="456" mass="50646">MPLQILPASAASPTPPASSVEVTLGSEVEPWFTKALERIGKSHEHLESALQLQQCLAQALSTPDATWALTTLFLPETPESANPIFEAIVNYEFISVEAEIVHVKMDQCSEVAYKLTKPTIDALTKYHKDVHCVNARASTGDWADKERQCERLHEDFIHAIKMFRFYTDTSALEGLEEEGTSELMYPASEKAKETITALMKPLLPPQLPRFVEVLLRIQSSTILGNFGISERAAGGTSLFNSQVTIDANGNLLGVHRKLQPTFAERMVWGQGGGLTLETCKLTHSDKSFNFGGLICWEHTSNGAREQLTNEKERIHAGAWPALSTMDGFLSVADSQIEALMKSHALMAQTFVITASNYVDESCLRWMAKNLGEQNYVKAGGGWSSVINPHTKFLAKPRTGAEEKLVKTKVDFSDIANLKPWLDSDGHSKRPDIFNMDINKQRRWPDETSSFEKSPHV</sequence>
<dbReference type="InterPro" id="IPR036526">
    <property type="entry name" value="C-N_Hydrolase_sf"/>
</dbReference>
<evidence type="ECO:0000256" key="2">
    <source>
        <dbReference type="SAM" id="MobiDB-lite"/>
    </source>
</evidence>
<evidence type="ECO:0000256" key="1">
    <source>
        <dbReference type="ARBA" id="ARBA00008129"/>
    </source>
</evidence>
<dbReference type="PANTHER" id="PTHR46044:SF1">
    <property type="entry name" value="CN HYDROLASE DOMAIN-CONTAINING PROTEIN"/>
    <property type="match status" value="1"/>
</dbReference>